<dbReference type="GO" id="GO:0005634">
    <property type="term" value="C:nucleus"/>
    <property type="evidence" value="ECO:0007669"/>
    <property type="project" value="UniProtKB-SubCell"/>
</dbReference>
<dbReference type="InterPro" id="IPR013083">
    <property type="entry name" value="Znf_RING/FYVE/PHD"/>
</dbReference>
<feature type="compositionally biased region" description="Basic and acidic residues" evidence="6">
    <location>
        <begin position="1"/>
        <end position="20"/>
    </location>
</feature>
<organism evidence="9 10">
    <name type="scientific">Senna tora</name>
    <dbReference type="NCBI Taxonomy" id="362788"/>
    <lineage>
        <taxon>Eukaryota</taxon>
        <taxon>Viridiplantae</taxon>
        <taxon>Streptophyta</taxon>
        <taxon>Embryophyta</taxon>
        <taxon>Tracheophyta</taxon>
        <taxon>Spermatophyta</taxon>
        <taxon>Magnoliopsida</taxon>
        <taxon>eudicotyledons</taxon>
        <taxon>Gunneridae</taxon>
        <taxon>Pentapetalae</taxon>
        <taxon>rosids</taxon>
        <taxon>fabids</taxon>
        <taxon>Fabales</taxon>
        <taxon>Fabaceae</taxon>
        <taxon>Caesalpinioideae</taxon>
        <taxon>Cassia clade</taxon>
        <taxon>Senna</taxon>
    </lineage>
</organism>
<dbReference type="InterPro" id="IPR017956">
    <property type="entry name" value="AT_hook_DNA-bd_motif"/>
</dbReference>
<dbReference type="Pfam" id="PF22970">
    <property type="entry name" value="DUF7028"/>
    <property type="match status" value="1"/>
</dbReference>
<keyword evidence="2" id="KW-0479">Metal-binding</keyword>
<reference evidence="9" key="1">
    <citation type="submission" date="2020-09" db="EMBL/GenBank/DDBJ databases">
        <title>Genome-Enabled Discovery of Anthraquinone Biosynthesis in Senna tora.</title>
        <authorList>
            <person name="Kang S.-H."/>
            <person name="Pandey R.P."/>
            <person name="Lee C.-M."/>
            <person name="Sim J.-S."/>
            <person name="Jeong J.-T."/>
            <person name="Choi B.-S."/>
            <person name="Jung M."/>
            <person name="Ginzburg D."/>
            <person name="Zhao K."/>
            <person name="Won S.Y."/>
            <person name="Oh T.-J."/>
            <person name="Yu Y."/>
            <person name="Kim N.-H."/>
            <person name="Lee O.R."/>
            <person name="Lee T.-H."/>
            <person name="Bashyal P."/>
            <person name="Kim T.-S."/>
            <person name="Lee W.-H."/>
            <person name="Kawkins C."/>
            <person name="Kim C.-K."/>
            <person name="Kim J.S."/>
            <person name="Ahn B.O."/>
            <person name="Rhee S.Y."/>
            <person name="Sohng J.K."/>
        </authorList>
    </citation>
    <scope>NUCLEOTIDE SEQUENCE</scope>
    <source>
        <tissue evidence="9">Leaf</tissue>
    </source>
</reference>
<dbReference type="InterPro" id="IPR042163">
    <property type="entry name" value="PHF12"/>
</dbReference>
<gene>
    <name evidence="9" type="ORF">G2W53_043855</name>
</gene>
<dbReference type="Gene3D" id="3.30.40.10">
    <property type="entry name" value="Zinc/RING finger domain, C3HC4 (zinc finger)"/>
    <property type="match status" value="1"/>
</dbReference>
<dbReference type="InterPro" id="IPR032308">
    <property type="entry name" value="TDBD"/>
</dbReference>
<evidence type="ECO:0000256" key="4">
    <source>
        <dbReference type="ARBA" id="ARBA00022833"/>
    </source>
</evidence>
<dbReference type="SMART" id="SM00384">
    <property type="entry name" value="AT_hook"/>
    <property type="match status" value="2"/>
</dbReference>
<keyword evidence="4" id="KW-0862">Zinc</keyword>
<dbReference type="SUPFAM" id="SSF57903">
    <property type="entry name" value="FYVE/PHD zinc finger"/>
    <property type="match status" value="1"/>
</dbReference>
<dbReference type="GO" id="GO:0006357">
    <property type="term" value="P:regulation of transcription by RNA polymerase II"/>
    <property type="evidence" value="ECO:0007669"/>
    <property type="project" value="TreeGrafter"/>
</dbReference>
<dbReference type="InterPro" id="IPR054292">
    <property type="entry name" value="DUF7028"/>
</dbReference>
<dbReference type="OrthoDB" id="429143at2759"/>
<sequence>MREGLRSQKRLERPEEDNVSRRLVVQKKGHAVKQEITDFIAEDSAQKKEALDLADSKQEVEGVAIEECVLNGDMGKSTTDGLIKNVNNSTVLSCEDNNERKVKKEEGSNDKVQIGGRVLRSQLKRADGKKSGDEENSVVLVREREHGGIERLQVKAEEVEADENVSNGSEKTRVKESMEGNVQRKLKRKRGRPPKMEVKRQDGQLQRKRGRPPKAGKNDGHMKLPHSKNGKLGFQKSKKCLTVRHGINTNSIDMCSKTRSSANKLKNKVFTPVKTENSEIASPLTSNSLNVPVSEKNRKSKAKQVVRDRIMDQLSAAGWSVDYRPRNGRMYNDAVYVSLDGKTHWSITLAYKRLKEHYENGDGEGKVYGPGFKLTPIPEEDFNILTKVMTKTREDKGGNRVKGVNKKVKKEKQGSIAVGKSTKGKMKRKWSLIEEDNFDVPSHNRMTVLVKDHKRQKTRNKKRCALLVRDVEKEIDSELDGYVPYNGKRTVFAWMIDLGTVLQNGKVHHVDHRREGAVLEGRITRDGIHCGCCDQTVTTSEFQAHAGSELSDPFRNICVEGGTTLLQCLLDSWNKQEESEREGFHFVDVAGEDPNDDTCGVCGDGGDLICCDGCPSTFHQSCLGIKVHRASVCSMHPRDISFHLVIGTAFIAVADFVVWLEVKTKGMTMVILLSLHYLRAIYHKSCIEVGGTQVDDSSDTFCGPMCQQLYERLKMILGVKHEIGDGFSWTFIHRSDVGSDASQIKSQMVECNSKLAVALLIMDECFMPYIDHRSGVNLIHSILYNCGSNFNRLNHSGFITAILERGDEIICAASIRIHGNQLAEMPFIGTRSMYRRQGMCRRLLSAIECALSSLNVGLLVIPAIAELRETWTSVFGFEPLDMKSNKKIKNMNLLVFPHVDMLQKKIPKPYSADENLIPTEVSSPQFQKNQKMDEVANNCYEMASSASLIDSETVHHKGAIESPDHMINTNHQDEHVKTCQDTDIILAHNGESVDLDNQVNHEEGKKFLAVSDDVVMDSNIAEDSPHHLSKSIPLGSETVSSTREMKDSYGDSNNIIPFKDDAGTLHHDSQKFQVAECEQIRNHDYVQPHTIGSEDLHSESINGRGSQCKLSGVCVSGDTQSFTEDLPDNCIKPTSAVSALNADEAEVSAAKTPNLQTHISSGDCQSIQMASGSCEEIPNGAHKSGKASCVAEFDFLPADRNAVINNNPWMDPHSDLPQPALPVDKAALGNGPSLCSPNAAGVALHCASSGGASCGGTESRRSQVGYSVVVVDNRISRREMYLLEKIEQKLLQHFPIVLDIPQLGTRLHHLLHGPPEVRERVRRVGGHRHAVTEEQPPAYRDDGVGVARGREEEPFRGEGSRQHLFSFNAYAAAAAAACRVPM</sequence>
<feature type="region of interest" description="Disordered" evidence="6">
    <location>
        <begin position="158"/>
        <end position="232"/>
    </location>
</feature>
<keyword evidence="7" id="KW-0812">Transmembrane</keyword>
<comment type="subcellular location">
    <subcellularLocation>
        <location evidence="1">Nucleus</location>
    </subcellularLocation>
</comment>
<evidence type="ECO:0000256" key="1">
    <source>
        <dbReference type="ARBA" id="ARBA00004123"/>
    </source>
</evidence>
<feature type="domain" description="N-acetyltransferase" evidence="8">
    <location>
        <begin position="757"/>
        <end position="906"/>
    </location>
</feature>
<dbReference type="InterPro" id="IPR019787">
    <property type="entry name" value="Znf_PHD-finger"/>
</dbReference>
<feature type="transmembrane region" description="Helical" evidence="7">
    <location>
        <begin position="843"/>
        <end position="865"/>
    </location>
</feature>
<keyword evidence="10" id="KW-1185">Reference proteome</keyword>
<keyword evidence="7" id="KW-0472">Membrane</keyword>
<feature type="region of interest" description="Disordered" evidence="6">
    <location>
        <begin position="1"/>
        <end position="26"/>
    </location>
</feature>
<accession>A0A834SJC3</accession>
<dbReference type="EMBL" id="JAAIUW010000013">
    <property type="protein sequence ID" value="KAF7804744.1"/>
    <property type="molecule type" value="Genomic_DNA"/>
</dbReference>
<keyword evidence="5" id="KW-0539">Nucleus</keyword>
<dbReference type="Pfam" id="PF23209">
    <property type="entry name" value="IDM1_C"/>
    <property type="match status" value="1"/>
</dbReference>
<dbReference type="GO" id="GO:0008270">
    <property type="term" value="F:zinc ion binding"/>
    <property type="evidence" value="ECO:0007669"/>
    <property type="project" value="UniProtKB-KW"/>
</dbReference>
<dbReference type="SMART" id="SM00249">
    <property type="entry name" value="PHD"/>
    <property type="match status" value="1"/>
</dbReference>
<dbReference type="InterPro" id="IPR056511">
    <property type="entry name" value="IDM1_C"/>
</dbReference>
<proteinExistence type="predicted"/>
<dbReference type="Pfam" id="PF16135">
    <property type="entry name" value="TDBD"/>
    <property type="match status" value="1"/>
</dbReference>
<dbReference type="Proteomes" id="UP000634136">
    <property type="component" value="Unassembled WGS sequence"/>
</dbReference>
<protein>
    <submittedName>
        <fullName evidence="9">Increased DNA methylation 1-like</fullName>
    </submittedName>
</protein>
<dbReference type="InterPro" id="IPR011011">
    <property type="entry name" value="Znf_FYVE_PHD"/>
</dbReference>
<dbReference type="GO" id="GO:0003677">
    <property type="term" value="F:DNA binding"/>
    <property type="evidence" value="ECO:0007669"/>
    <property type="project" value="InterPro"/>
</dbReference>
<keyword evidence="7" id="KW-1133">Transmembrane helix</keyword>
<keyword evidence="3" id="KW-0863">Zinc-finger</keyword>
<dbReference type="InterPro" id="IPR001965">
    <property type="entry name" value="Znf_PHD"/>
</dbReference>
<feature type="compositionally biased region" description="Basic residues" evidence="6">
    <location>
        <begin position="184"/>
        <end position="193"/>
    </location>
</feature>
<evidence type="ECO:0000313" key="10">
    <source>
        <dbReference type="Proteomes" id="UP000634136"/>
    </source>
</evidence>
<comment type="caution">
    <text evidence="9">The sequence shown here is derived from an EMBL/GenBank/DDBJ whole genome shotgun (WGS) entry which is preliminary data.</text>
</comment>
<dbReference type="GO" id="GO:0003714">
    <property type="term" value="F:transcription corepressor activity"/>
    <property type="evidence" value="ECO:0007669"/>
    <property type="project" value="InterPro"/>
</dbReference>
<evidence type="ECO:0000256" key="6">
    <source>
        <dbReference type="SAM" id="MobiDB-lite"/>
    </source>
</evidence>
<evidence type="ECO:0000256" key="2">
    <source>
        <dbReference type="ARBA" id="ARBA00022723"/>
    </source>
</evidence>
<evidence type="ECO:0000256" key="7">
    <source>
        <dbReference type="SAM" id="Phobius"/>
    </source>
</evidence>
<dbReference type="InterPro" id="IPR000182">
    <property type="entry name" value="GNAT_dom"/>
</dbReference>
<dbReference type="GO" id="GO:0016747">
    <property type="term" value="F:acyltransferase activity, transferring groups other than amino-acyl groups"/>
    <property type="evidence" value="ECO:0007669"/>
    <property type="project" value="InterPro"/>
</dbReference>
<evidence type="ECO:0000256" key="5">
    <source>
        <dbReference type="ARBA" id="ARBA00023242"/>
    </source>
</evidence>
<evidence type="ECO:0000256" key="3">
    <source>
        <dbReference type="ARBA" id="ARBA00022771"/>
    </source>
</evidence>
<evidence type="ECO:0000313" key="9">
    <source>
        <dbReference type="EMBL" id="KAF7804744.1"/>
    </source>
</evidence>
<feature type="region of interest" description="Disordered" evidence="6">
    <location>
        <begin position="394"/>
        <end position="414"/>
    </location>
</feature>
<dbReference type="PANTHER" id="PTHR46309:SF1">
    <property type="entry name" value="PHD FINGER PROTEIN 12"/>
    <property type="match status" value="1"/>
</dbReference>
<evidence type="ECO:0000259" key="8">
    <source>
        <dbReference type="PROSITE" id="PS51186"/>
    </source>
</evidence>
<dbReference type="PROSITE" id="PS51186">
    <property type="entry name" value="GNAT"/>
    <property type="match status" value="1"/>
</dbReference>
<name>A0A834SJC3_9FABA</name>
<dbReference type="Pfam" id="PF00628">
    <property type="entry name" value="PHD"/>
    <property type="match status" value="1"/>
</dbReference>
<dbReference type="PANTHER" id="PTHR46309">
    <property type="entry name" value="PHD FINGER PROTEIN 12"/>
    <property type="match status" value="1"/>
</dbReference>
<feature type="transmembrane region" description="Helical" evidence="7">
    <location>
        <begin position="640"/>
        <end position="660"/>
    </location>
</feature>